<evidence type="ECO:0000256" key="2">
    <source>
        <dbReference type="ARBA" id="ARBA00022448"/>
    </source>
</evidence>
<evidence type="ECO:0000256" key="4">
    <source>
        <dbReference type="ARBA" id="ARBA00022840"/>
    </source>
</evidence>
<dbReference type="InterPro" id="IPR017871">
    <property type="entry name" value="ABC_transporter-like_CS"/>
</dbReference>
<dbReference type="InterPro" id="IPR025302">
    <property type="entry name" value="DrrA1/2-like_C"/>
</dbReference>
<dbReference type="SMART" id="SM00382">
    <property type="entry name" value="AAA"/>
    <property type="match status" value="1"/>
</dbReference>
<dbReference type="NCBIfam" id="TIGR01188">
    <property type="entry name" value="drrA"/>
    <property type="match status" value="1"/>
</dbReference>
<dbReference type="Gene3D" id="3.40.50.300">
    <property type="entry name" value="P-loop containing nucleotide triphosphate hydrolases"/>
    <property type="match status" value="1"/>
</dbReference>
<keyword evidence="3" id="KW-0547">Nucleotide-binding</keyword>
<dbReference type="EMBL" id="DSLA01000098">
    <property type="protein sequence ID" value="HEH35781.1"/>
    <property type="molecule type" value="Genomic_DNA"/>
</dbReference>
<protein>
    <submittedName>
        <fullName evidence="7">ATP-binding cassette domain-containing protein</fullName>
    </submittedName>
</protein>
<dbReference type="PROSITE" id="PS50893">
    <property type="entry name" value="ABC_TRANSPORTER_2"/>
    <property type="match status" value="1"/>
</dbReference>
<name>A0A7J2TL20_ARCFL</name>
<feature type="domain" description="ABC transporter" evidence="6">
    <location>
        <begin position="22"/>
        <end position="251"/>
    </location>
</feature>
<evidence type="ECO:0000313" key="7">
    <source>
        <dbReference type="EMBL" id="HEH35781.1"/>
    </source>
</evidence>
<proteinExistence type="inferred from homology"/>
<dbReference type="PANTHER" id="PTHR42711:SF18">
    <property type="entry name" value="ABC TRANSPORTER, ATP-BINDING PROTEIN"/>
    <property type="match status" value="1"/>
</dbReference>
<dbReference type="InterPro" id="IPR003593">
    <property type="entry name" value="AAA+_ATPase"/>
</dbReference>
<keyword evidence="4 7" id="KW-0067">ATP-binding</keyword>
<dbReference type="GO" id="GO:0016887">
    <property type="term" value="F:ATP hydrolysis activity"/>
    <property type="evidence" value="ECO:0007669"/>
    <property type="project" value="InterPro"/>
</dbReference>
<sequence>MDPYTAPFCESYLFGDKVFSVIEVERLVKDFGRFRAVDDVSFEVEKGEIFGILGPNGAGKTTIIMILATLLKPTKGRAFVAGHDVVKEASKVRKKIGVVFQETTLDLELTARENLDFHARLYGMKGKEKERRISEVLELVELNEKADVVVKKFSGGMKRRLEIARGLIHFPEVLLLDEPTLGLDAITRRKIWDYIMKARKETTIVLNTNYIEEAEKLCDRVAIMNRGRIIAIDDPKNLVDLAESVIVLEGTGFDRMMDVVERYRYSISGNALRIYTKNGSEILPEIISSAVRKGVEIKSARIERPTLEDVFVQMAKK</sequence>
<evidence type="ECO:0000256" key="3">
    <source>
        <dbReference type="ARBA" id="ARBA00022741"/>
    </source>
</evidence>
<dbReference type="Pfam" id="PF13732">
    <property type="entry name" value="DrrA1-3_C"/>
    <property type="match status" value="1"/>
</dbReference>
<comment type="subcellular location">
    <subcellularLocation>
        <location evidence="1">Cell membrane</location>
        <topology evidence="1">Peripheral membrane protein</topology>
        <orientation evidence="1">Cytoplasmic side</orientation>
    </subcellularLocation>
</comment>
<dbReference type="InterPro" id="IPR005894">
    <property type="entry name" value="DrrA"/>
</dbReference>
<organism evidence="7">
    <name type="scientific">Archaeoglobus fulgidus</name>
    <dbReference type="NCBI Taxonomy" id="2234"/>
    <lineage>
        <taxon>Archaea</taxon>
        <taxon>Methanobacteriati</taxon>
        <taxon>Methanobacteriota</taxon>
        <taxon>Archaeoglobi</taxon>
        <taxon>Archaeoglobales</taxon>
        <taxon>Archaeoglobaceae</taxon>
        <taxon>Archaeoglobus</taxon>
    </lineage>
</organism>
<evidence type="ECO:0000256" key="1">
    <source>
        <dbReference type="ARBA" id="ARBA00004413"/>
    </source>
</evidence>
<comment type="caution">
    <text evidence="7">The sequence shown here is derived from an EMBL/GenBank/DDBJ whole genome shotgun (WGS) entry which is preliminary data.</text>
</comment>
<evidence type="ECO:0000259" key="6">
    <source>
        <dbReference type="PROSITE" id="PS50893"/>
    </source>
</evidence>
<dbReference type="AlphaFoldDB" id="A0A7J2TL20"/>
<dbReference type="InterPro" id="IPR003439">
    <property type="entry name" value="ABC_transporter-like_ATP-bd"/>
</dbReference>
<dbReference type="GO" id="GO:0043215">
    <property type="term" value="P:daunorubicin transport"/>
    <property type="evidence" value="ECO:0007669"/>
    <property type="project" value="InterPro"/>
</dbReference>
<dbReference type="SUPFAM" id="SSF52540">
    <property type="entry name" value="P-loop containing nucleoside triphosphate hydrolases"/>
    <property type="match status" value="1"/>
</dbReference>
<dbReference type="GO" id="GO:0005524">
    <property type="term" value="F:ATP binding"/>
    <property type="evidence" value="ECO:0007669"/>
    <property type="project" value="UniProtKB-KW"/>
</dbReference>
<dbReference type="PANTHER" id="PTHR42711">
    <property type="entry name" value="ABC TRANSPORTER ATP-BINDING PROTEIN"/>
    <property type="match status" value="1"/>
</dbReference>
<dbReference type="PROSITE" id="PS00211">
    <property type="entry name" value="ABC_TRANSPORTER_1"/>
    <property type="match status" value="1"/>
</dbReference>
<dbReference type="InterPro" id="IPR027417">
    <property type="entry name" value="P-loop_NTPase"/>
</dbReference>
<comment type="similarity">
    <text evidence="5">Belongs to the ABC transporter superfamily. Drug exporter-1 (DrugE1) (TC 3.A.1.105) family.</text>
</comment>
<accession>A0A7J2TL20</accession>
<dbReference type="GO" id="GO:0005886">
    <property type="term" value="C:plasma membrane"/>
    <property type="evidence" value="ECO:0007669"/>
    <property type="project" value="UniProtKB-SubCell"/>
</dbReference>
<gene>
    <name evidence="7" type="ORF">ENP88_06505</name>
</gene>
<reference evidence="7" key="1">
    <citation type="journal article" date="2020" name="mSystems">
        <title>Genome- and Community-Level Interaction Insights into Carbon Utilization and Element Cycling Functions of Hydrothermarchaeota in Hydrothermal Sediment.</title>
        <authorList>
            <person name="Zhou Z."/>
            <person name="Liu Y."/>
            <person name="Xu W."/>
            <person name="Pan J."/>
            <person name="Luo Z.H."/>
            <person name="Li M."/>
        </authorList>
    </citation>
    <scope>NUCLEOTIDE SEQUENCE [LARGE SCALE GENOMIC DNA]</scope>
    <source>
        <strain evidence="7">SpSt-26</strain>
    </source>
</reference>
<dbReference type="GO" id="GO:1900753">
    <property type="term" value="P:doxorubicin transport"/>
    <property type="evidence" value="ECO:0007669"/>
    <property type="project" value="InterPro"/>
</dbReference>
<evidence type="ECO:0000256" key="5">
    <source>
        <dbReference type="ARBA" id="ARBA00049985"/>
    </source>
</evidence>
<dbReference type="InterPro" id="IPR050763">
    <property type="entry name" value="ABC_transporter_ATP-binding"/>
</dbReference>
<keyword evidence="2" id="KW-0813">Transport</keyword>
<dbReference type="Pfam" id="PF00005">
    <property type="entry name" value="ABC_tran"/>
    <property type="match status" value="1"/>
</dbReference>